<comment type="caution">
    <text evidence="4">The sequence shown here is derived from an EMBL/GenBank/DDBJ whole genome shotgun (WGS) entry which is preliminary data.</text>
</comment>
<dbReference type="SMART" id="SM00248">
    <property type="entry name" value="ANK"/>
    <property type="match status" value="6"/>
</dbReference>
<dbReference type="PRINTS" id="PR01415">
    <property type="entry name" value="ANKYRIN"/>
</dbReference>
<keyword evidence="5" id="KW-1185">Reference proteome</keyword>
<keyword evidence="2 3" id="KW-0040">ANK repeat</keyword>
<dbReference type="Gene3D" id="1.25.40.20">
    <property type="entry name" value="Ankyrin repeat-containing domain"/>
    <property type="match status" value="2"/>
</dbReference>
<dbReference type="PROSITE" id="PS50297">
    <property type="entry name" value="ANK_REP_REGION"/>
    <property type="match status" value="3"/>
</dbReference>
<dbReference type="GeneID" id="69014389"/>
<evidence type="ECO:0000313" key="5">
    <source>
        <dbReference type="Proteomes" id="UP000613401"/>
    </source>
</evidence>
<reference evidence="4" key="1">
    <citation type="journal article" date="2020" name="Phytopathology">
        <title>Genome sequence and comparative analysis of Colletotrichum gloeosporioides isolated from Liriodendron leaves.</title>
        <authorList>
            <person name="Fu F.F."/>
            <person name="Hao Z."/>
            <person name="Wang P."/>
            <person name="Lu Y."/>
            <person name="Xue L.J."/>
            <person name="Wei G."/>
            <person name="Tian Y."/>
            <person name="Baishi H."/>
            <person name="Xu H."/>
            <person name="Shi J."/>
            <person name="Cheng T."/>
            <person name="Wang G."/>
            <person name="Yi Y."/>
            <person name="Chen J."/>
        </authorList>
    </citation>
    <scope>NUCLEOTIDE SEQUENCE</scope>
    <source>
        <strain evidence="4">Lc1</strain>
    </source>
</reference>
<dbReference type="PANTHER" id="PTHR24171">
    <property type="entry name" value="ANKYRIN REPEAT DOMAIN-CONTAINING PROTEIN 39-RELATED"/>
    <property type="match status" value="1"/>
</dbReference>
<dbReference type="Proteomes" id="UP000613401">
    <property type="component" value="Unassembled WGS sequence"/>
</dbReference>
<evidence type="ECO:0000256" key="2">
    <source>
        <dbReference type="ARBA" id="ARBA00023043"/>
    </source>
</evidence>
<proteinExistence type="predicted"/>
<dbReference type="Pfam" id="PF12796">
    <property type="entry name" value="Ank_2"/>
    <property type="match status" value="1"/>
</dbReference>
<feature type="repeat" description="ANK" evidence="3">
    <location>
        <begin position="167"/>
        <end position="199"/>
    </location>
</feature>
<evidence type="ECO:0000313" key="4">
    <source>
        <dbReference type="EMBL" id="KAF3806990.1"/>
    </source>
</evidence>
<dbReference type="SUPFAM" id="SSF48403">
    <property type="entry name" value="Ankyrin repeat"/>
    <property type="match status" value="1"/>
</dbReference>
<feature type="repeat" description="ANK" evidence="3">
    <location>
        <begin position="239"/>
        <end position="279"/>
    </location>
</feature>
<gene>
    <name evidence="4" type="ORF">GCG54_00007244</name>
</gene>
<dbReference type="InterPro" id="IPR002110">
    <property type="entry name" value="Ankyrin_rpt"/>
</dbReference>
<dbReference type="EMBL" id="WVTB01000032">
    <property type="protein sequence ID" value="KAF3806990.1"/>
    <property type="molecule type" value="Genomic_DNA"/>
</dbReference>
<evidence type="ECO:0000256" key="1">
    <source>
        <dbReference type="ARBA" id="ARBA00022737"/>
    </source>
</evidence>
<reference evidence="4" key="2">
    <citation type="submission" date="2020-03" db="EMBL/GenBank/DDBJ databases">
        <authorList>
            <person name="Fu F.-F."/>
            <person name="Chen J."/>
        </authorList>
    </citation>
    <scope>NUCLEOTIDE SEQUENCE</scope>
    <source>
        <strain evidence="4">Lc1</strain>
    </source>
</reference>
<sequence length="497" mass="55977">MHRREAVKGSMLAYGHLFTDDRIHLGRDVMTIAMNWATPDTLEFLIELWAEHLRKDTYHPNWFFSANRALRRHDFSAQKTTALRLIASFGEDIVDAPQTELHKAVDLDEPATNNHDFQRIVTKYPWTIDQWNHEGLAPLALAAQNGNLHAVRELVRLGCNIDQPDYRGVTPLMEASANGHVDVVQFLLDAGCSVNVTSGSGNTALFFAADQLIETAQDPGTIMQMLLSAGASVKISNLRGNTPLHMMGLSGSEKLSRRAAMTKIRLLLEAGADINAMSHGKSRPLERAISYDQPELMKCLIEAGAQVTELSGKQNLLHLAAKEARLETLQHLADMQLPFLNVSQEDEWGNTPWDDFVRVLHSPERDLSASRRPTSPEQDAFVTLYKKLQVQSLSLDISRLQRIHQHLEGTTYHGALMVLQSLISEKRDWKQWESLRTYETIRLQVQEQMVDAALESVDENIEVLQEKIDASPWDQVSYWDPSKATISYGHEGDTESE</sequence>
<dbReference type="PANTHER" id="PTHR24171:SF9">
    <property type="entry name" value="ANKYRIN REPEAT DOMAIN-CONTAINING PROTEIN 39"/>
    <property type="match status" value="1"/>
</dbReference>
<evidence type="ECO:0000256" key="3">
    <source>
        <dbReference type="PROSITE-ProRule" id="PRU00023"/>
    </source>
</evidence>
<organism evidence="4 5">
    <name type="scientific">Colletotrichum gloeosporioides</name>
    <name type="common">Anthracnose fungus</name>
    <name type="synonym">Glomerella cingulata</name>
    <dbReference type="NCBI Taxonomy" id="474922"/>
    <lineage>
        <taxon>Eukaryota</taxon>
        <taxon>Fungi</taxon>
        <taxon>Dikarya</taxon>
        <taxon>Ascomycota</taxon>
        <taxon>Pezizomycotina</taxon>
        <taxon>Sordariomycetes</taxon>
        <taxon>Hypocreomycetidae</taxon>
        <taxon>Glomerellales</taxon>
        <taxon>Glomerellaceae</taxon>
        <taxon>Colletotrichum</taxon>
        <taxon>Colletotrichum gloeosporioides species complex</taxon>
    </lineage>
</organism>
<dbReference type="InterPro" id="IPR036770">
    <property type="entry name" value="Ankyrin_rpt-contain_sf"/>
</dbReference>
<dbReference type="AlphaFoldDB" id="A0A8H4FLY9"/>
<evidence type="ECO:0008006" key="6">
    <source>
        <dbReference type="Google" id="ProtNLM"/>
    </source>
</evidence>
<dbReference type="PROSITE" id="PS50088">
    <property type="entry name" value="ANK_REPEAT"/>
    <property type="match status" value="3"/>
</dbReference>
<protein>
    <recommendedName>
        <fullName evidence="6">Ankyrin repeat protein</fullName>
    </recommendedName>
</protein>
<accession>A0A8H4FLY9</accession>
<keyword evidence="1" id="KW-0677">Repeat</keyword>
<name>A0A8H4FLY9_COLGL</name>
<feature type="repeat" description="ANK" evidence="3">
    <location>
        <begin position="134"/>
        <end position="166"/>
    </location>
</feature>
<dbReference type="RefSeq" id="XP_045266149.1">
    <property type="nucleotide sequence ID" value="XM_045407228.1"/>
</dbReference>